<accession>A0A5C3EX59</accession>
<proteinExistence type="predicted"/>
<evidence type="ECO:0000256" key="1">
    <source>
        <dbReference type="SAM" id="MobiDB-lite"/>
    </source>
</evidence>
<gene>
    <name evidence="2" type="ORF">PSFLO_02285</name>
</gene>
<evidence type="ECO:0000313" key="3">
    <source>
        <dbReference type="Proteomes" id="UP000323386"/>
    </source>
</evidence>
<evidence type="ECO:0000313" key="2">
    <source>
        <dbReference type="EMBL" id="SPO36814.1"/>
    </source>
</evidence>
<feature type="region of interest" description="Disordered" evidence="1">
    <location>
        <begin position="68"/>
        <end position="87"/>
    </location>
</feature>
<reference evidence="2 3" key="1">
    <citation type="submission" date="2018-03" db="EMBL/GenBank/DDBJ databases">
        <authorList>
            <person name="Guldener U."/>
        </authorList>
    </citation>
    <scope>NUCLEOTIDE SEQUENCE [LARGE SCALE GENOMIC DNA]</scope>
    <source>
        <strain evidence="2 3">DAOM196992</strain>
    </source>
</reference>
<sequence length="87" mass="9753">MTANARLLRGSSAGLTGNANDLMQGLHIDSAHVPPLRAGRQRCDEDVYVRTSYREPTYSRRRLRPVTELVESRGPSTGQRADSMLRR</sequence>
<protein>
    <submittedName>
        <fullName evidence="2">Uncharacterized protein</fullName>
    </submittedName>
</protein>
<keyword evidence="3" id="KW-1185">Reference proteome</keyword>
<dbReference type="AlphaFoldDB" id="A0A5C3EX59"/>
<dbReference type="Proteomes" id="UP000323386">
    <property type="component" value="Unassembled WGS sequence"/>
</dbReference>
<dbReference type="EMBL" id="OOIP01000005">
    <property type="protein sequence ID" value="SPO36814.1"/>
    <property type="molecule type" value="Genomic_DNA"/>
</dbReference>
<name>A0A5C3EX59_9BASI</name>
<organism evidence="2 3">
    <name type="scientific">Pseudozyma flocculosa</name>
    <dbReference type="NCBI Taxonomy" id="84751"/>
    <lineage>
        <taxon>Eukaryota</taxon>
        <taxon>Fungi</taxon>
        <taxon>Dikarya</taxon>
        <taxon>Basidiomycota</taxon>
        <taxon>Ustilaginomycotina</taxon>
        <taxon>Ustilaginomycetes</taxon>
        <taxon>Ustilaginales</taxon>
        <taxon>Ustilaginaceae</taxon>
        <taxon>Pseudozyma</taxon>
    </lineage>
</organism>